<dbReference type="SUPFAM" id="SSF51658">
    <property type="entry name" value="Xylose isomerase-like"/>
    <property type="match status" value="1"/>
</dbReference>
<evidence type="ECO:0000313" key="9">
    <source>
        <dbReference type="Proteomes" id="UP000070366"/>
    </source>
</evidence>
<comment type="similarity">
    <text evidence="6">Belongs to the rhamnose isomerase family.</text>
</comment>
<evidence type="ECO:0000256" key="4">
    <source>
        <dbReference type="ARBA" id="ARBA00023235"/>
    </source>
</evidence>
<dbReference type="GO" id="GO:0019301">
    <property type="term" value="P:rhamnose catabolic process"/>
    <property type="evidence" value="ECO:0007669"/>
    <property type="project" value="UniProtKB-UniRule"/>
</dbReference>
<evidence type="ECO:0000256" key="7">
    <source>
        <dbReference type="NCBIfam" id="TIGR01748"/>
    </source>
</evidence>
<dbReference type="InterPro" id="IPR009308">
    <property type="entry name" value="Rhamnose_isomerase"/>
</dbReference>
<comment type="subcellular location">
    <subcellularLocation>
        <location evidence="6">Cytoplasm</location>
    </subcellularLocation>
</comment>
<gene>
    <name evidence="6" type="primary">rhaA</name>
    <name evidence="8" type="ORF">HMPREF3293_00483</name>
</gene>
<evidence type="ECO:0000313" key="8">
    <source>
        <dbReference type="EMBL" id="KXK66652.1"/>
    </source>
</evidence>
<name>A0A136Q7N0_9FIRM</name>
<evidence type="ECO:0000256" key="1">
    <source>
        <dbReference type="ARBA" id="ARBA00022490"/>
    </source>
</evidence>
<dbReference type="NCBIfam" id="NF002203">
    <property type="entry name" value="PRK01076.1"/>
    <property type="match status" value="1"/>
</dbReference>
<dbReference type="EMBL" id="LSZW01000035">
    <property type="protein sequence ID" value="KXK66652.1"/>
    <property type="molecule type" value="Genomic_DNA"/>
</dbReference>
<evidence type="ECO:0000256" key="5">
    <source>
        <dbReference type="ARBA" id="ARBA00023308"/>
    </source>
</evidence>
<comment type="caution">
    <text evidence="8">The sequence shown here is derived from an EMBL/GenBank/DDBJ whole genome shotgun (WGS) entry which is preliminary data.</text>
</comment>
<dbReference type="Proteomes" id="UP000070366">
    <property type="component" value="Unassembled WGS sequence"/>
</dbReference>
<feature type="binding site" evidence="6">
    <location>
        <position position="297"/>
    </location>
    <ligand>
        <name>Mn(2+)</name>
        <dbReference type="ChEBI" id="CHEBI:29035"/>
    </ligand>
</feature>
<comment type="function">
    <text evidence="6">Catalyzes the interconversion of L-rhamnose and L-rhamnulose.</text>
</comment>
<dbReference type="UniPathway" id="UPA00541">
    <property type="reaction ID" value="UER00601"/>
</dbReference>
<evidence type="ECO:0000256" key="2">
    <source>
        <dbReference type="ARBA" id="ARBA00022723"/>
    </source>
</evidence>
<comment type="catalytic activity">
    <reaction evidence="6">
        <text>L-rhamnopyranose = L-rhamnulose</text>
        <dbReference type="Rhea" id="RHEA:23160"/>
        <dbReference type="ChEBI" id="CHEBI:17897"/>
        <dbReference type="ChEBI" id="CHEBI:62346"/>
        <dbReference type="EC" id="5.3.1.14"/>
    </reaction>
</comment>
<dbReference type="HAMAP" id="MF_00541">
    <property type="entry name" value="RhaA"/>
    <property type="match status" value="1"/>
</dbReference>
<dbReference type="RefSeq" id="WP_066522938.1">
    <property type="nucleotide sequence ID" value="NZ_CABMOF010000011.1"/>
</dbReference>
<dbReference type="PANTHER" id="PTHR30268:SF0">
    <property type="entry name" value="L-RHAMNOSE ISOMERASE"/>
    <property type="match status" value="1"/>
</dbReference>
<dbReference type="AlphaFoldDB" id="A0A136Q7N0"/>
<accession>A0A136Q7N0</accession>
<keyword evidence="5 6" id="KW-0684">Rhamnose metabolism</keyword>
<dbReference type="InterPro" id="IPR050337">
    <property type="entry name" value="L-rhamnose_isomerase"/>
</dbReference>
<dbReference type="STRING" id="626937.HMPREF3293_00483"/>
<dbReference type="NCBIfam" id="TIGR01748">
    <property type="entry name" value="rhaA"/>
    <property type="match status" value="1"/>
</dbReference>
<feature type="binding site" evidence="6">
    <location>
        <position position="295"/>
    </location>
    <ligand>
        <name>Mn(2+)</name>
        <dbReference type="ChEBI" id="CHEBI:29035"/>
    </ligand>
</feature>
<dbReference type="InterPro" id="IPR036237">
    <property type="entry name" value="Xyl_isomerase-like_sf"/>
</dbReference>
<evidence type="ECO:0000256" key="6">
    <source>
        <dbReference type="HAMAP-Rule" id="MF_00541"/>
    </source>
</evidence>
<dbReference type="KEGG" id="cmiu:B1H56_07205"/>
<dbReference type="EC" id="5.3.1.14" evidence="6 7"/>
<keyword evidence="9" id="KW-1185">Reference proteome</keyword>
<dbReference type="GO" id="GO:0030145">
    <property type="term" value="F:manganese ion binding"/>
    <property type="evidence" value="ECO:0007669"/>
    <property type="project" value="UniProtKB-UniRule"/>
</dbReference>
<comment type="cofactor">
    <cofactor evidence="6">
        <name>Mn(2+)</name>
        <dbReference type="ChEBI" id="CHEBI:29035"/>
    </cofactor>
    <text evidence="6">Binds 1 Mn(2+) ion per subunit.</text>
</comment>
<comment type="pathway">
    <text evidence="6">Carbohydrate degradation; L-rhamnose degradation; glycerone phosphate from L-rhamnose: step 1/3.</text>
</comment>
<organism evidence="8 9">
    <name type="scientific">Christensenella minuta</name>
    <dbReference type="NCBI Taxonomy" id="626937"/>
    <lineage>
        <taxon>Bacteria</taxon>
        <taxon>Bacillati</taxon>
        <taxon>Bacillota</taxon>
        <taxon>Clostridia</taxon>
        <taxon>Christensenellales</taxon>
        <taxon>Christensenellaceae</taxon>
        <taxon>Christensenella</taxon>
    </lineage>
</organism>
<feature type="binding site" evidence="6">
    <location>
        <position position="263"/>
    </location>
    <ligand>
        <name>Mn(2+)</name>
        <dbReference type="ChEBI" id="CHEBI:29035"/>
    </ligand>
</feature>
<sequence>MDKKNILAQYEQAKEQFAATGVDTDKAIDALQRVEISMHCWQGDDVIGFEESDQGLSGGIMTTGNYMGRARTADELRTDYEKAFSLIPGKQRANLHAFYLETNGKRVERDEIEAKYFENWMQWAQELGISLDFNPSMFSHPKADGYTLASYDKGIRDFWIEHGKRSRAVGAEMGKRQGNPCVINHWMVDGSKDAPVDRFARRQLFAKSMDEILAEKISKDYLLDSIESKLFGIGLESFTAGSNEMCLGYALTRDIMVTFDLGHFHPTESVADKISSTLVYMDKILLHTSRGVRWDSDHVVLQNDDLALLMEEVVRAEALSRVCIALDFFDASINRIAAWVIGTRATQRALLSALLEPTEKLKELEKAGDTTSRLALLEEHKNMPINSVWNYFCEKNNVPAGSAWLDEVKQYEKDVLAGRI</sequence>
<proteinExistence type="inferred from homology"/>
<dbReference type="GO" id="GO:0005737">
    <property type="term" value="C:cytoplasm"/>
    <property type="evidence" value="ECO:0007669"/>
    <property type="project" value="UniProtKB-SubCell"/>
</dbReference>
<keyword evidence="4 6" id="KW-0413">Isomerase</keyword>
<dbReference type="Pfam" id="PF06134">
    <property type="entry name" value="RhaA"/>
    <property type="match status" value="1"/>
</dbReference>
<dbReference type="GO" id="GO:0008740">
    <property type="term" value="F:L-rhamnose isomerase activity"/>
    <property type="evidence" value="ECO:0007669"/>
    <property type="project" value="UniProtKB-UniRule"/>
</dbReference>
<keyword evidence="3 6" id="KW-0464">Manganese</keyword>
<protein>
    <recommendedName>
        <fullName evidence="6 7">L-rhamnose isomerase</fullName>
        <ecNumber evidence="6 7">5.3.1.14</ecNumber>
    </recommendedName>
</protein>
<keyword evidence="2 6" id="KW-0479">Metal-binding</keyword>
<dbReference type="OrthoDB" id="9766697at2"/>
<evidence type="ECO:0000256" key="3">
    <source>
        <dbReference type="ARBA" id="ARBA00023211"/>
    </source>
</evidence>
<dbReference type="PATRIC" id="fig|626937.4.peg.474"/>
<dbReference type="Gene3D" id="3.20.20.150">
    <property type="entry name" value="Divalent-metal-dependent TIM barrel enzymes"/>
    <property type="match status" value="1"/>
</dbReference>
<reference evidence="8 9" key="1">
    <citation type="submission" date="2016-02" db="EMBL/GenBank/DDBJ databases">
        <authorList>
            <person name="Wen L."/>
            <person name="He K."/>
            <person name="Yang H."/>
        </authorList>
    </citation>
    <scope>NUCLEOTIDE SEQUENCE [LARGE SCALE GENOMIC DNA]</scope>
    <source>
        <strain evidence="8 9">DSM 22607</strain>
    </source>
</reference>
<dbReference type="PANTHER" id="PTHR30268">
    <property type="entry name" value="L-RHAMNOSE ISOMERASE"/>
    <property type="match status" value="1"/>
</dbReference>
<keyword evidence="1 6" id="KW-0963">Cytoplasm</keyword>
<dbReference type="GO" id="GO:0019324">
    <property type="term" value="P:L-lyxose metabolic process"/>
    <property type="evidence" value="ECO:0007669"/>
    <property type="project" value="TreeGrafter"/>
</dbReference>